<accession>W6PG86</accession>
<protein>
    <submittedName>
        <fullName evidence="1">Uncharacterized protein</fullName>
    </submittedName>
</protein>
<reference evidence="1 2" key="1">
    <citation type="submission" date="2013-12" db="EMBL/GenBank/DDBJ databases">
        <title>Improved hybrid genome assemblies of Bacteroides xylanisolvens SD CC 1b and Bacteroides xylanisolvens SD CC 2a using Illumina and 454 Sequencing.</title>
        <authorList>
            <person name="Ramaraj T."/>
            <person name="Sundararajan A."/>
            <person name="Mudge J."/>
            <person name="Schilkey F.D."/>
            <person name="Delvecchio V."/>
            <person name="Donlon M."/>
            <person name="Ziemer C."/>
        </authorList>
    </citation>
    <scope>NUCLEOTIDE SEQUENCE [LARGE SCALE GENOMIC DNA]</scope>
</reference>
<dbReference type="EMBL" id="CBXG010000049">
    <property type="protein sequence ID" value="CDM06907.1"/>
    <property type="molecule type" value="Genomic_DNA"/>
</dbReference>
<sequence>MEWESRNESYIRCCNMNRFPGDDDAWDIVVLQASPASCKSFRWGDDDGE</sequence>
<gene>
    <name evidence="1" type="ORF">BN890_45250</name>
</gene>
<organism evidence="1 2">
    <name type="scientific">Bacteroides xylanisolvens SD CC 1b</name>
    <dbReference type="NCBI Taxonomy" id="702447"/>
    <lineage>
        <taxon>Bacteria</taxon>
        <taxon>Pseudomonadati</taxon>
        <taxon>Bacteroidota</taxon>
        <taxon>Bacteroidia</taxon>
        <taxon>Bacteroidales</taxon>
        <taxon>Bacteroidaceae</taxon>
        <taxon>Bacteroides</taxon>
    </lineage>
</organism>
<evidence type="ECO:0000313" key="2">
    <source>
        <dbReference type="Proteomes" id="UP000019380"/>
    </source>
</evidence>
<comment type="caution">
    <text evidence="1">The sequence shown here is derived from an EMBL/GenBank/DDBJ whole genome shotgun (WGS) entry which is preliminary data.</text>
</comment>
<dbReference type="Proteomes" id="UP000019380">
    <property type="component" value="Unassembled WGS sequence"/>
</dbReference>
<name>W6PG86_9BACE</name>
<proteinExistence type="predicted"/>
<evidence type="ECO:0000313" key="1">
    <source>
        <dbReference type="EMBL" id="CDM06907.1"/>
    </source>
</evidence>
<dbReference type="AlphaFoldDB" id="W6PG86"/>